<feature type="binding site" evidence="9">
    <location>
        <position position="376"/>
    </location>
    <ligand>
        <name>Mg(2+)</name>
        <dbReference type="ChEBI" id="CHEBI:18420"/>
    </ligand>
</feature>
<dbReference type="GO" id="GO:0005840">
    <property type="term" value="C:ribosome"/>
    <property type="evidence" value="ECO:0007669"/>
    <property type="project" value="UniProtKB-KW"/>
</dbReference>
<dbReference type="Gene3D" id="3.30.420.40">
    <property type="match status" value="2"/>
</dbReference>
<dbReference type="PRINTS" id="PR00471">
    <property type="entry name" value="ACETATEKNASE"/>
</dbReference>
<dbReference type="InterPro" id="IPR023865">
    <property type="entry name" value="Aliphatic_acid_kinase_CS"/>
</dbReference>
<feature type="binding site" evidence="9">
    <location>
        <begin position="205"/>
        <end position="209"/>
    </location>
    <ligand>
        <name>ATP</name>
        <dbReference type="ChEBI" id="CHEBI:30616"/>
    </ligand>
</feature>
<dbReference type="NCBIfam" id="TIGR00016">
    <property type="entry name" value="ackA"/>
    <property type="match status" value="1"/>
</dbReference>
<feature type="binding site" evidence="9">
    <location>
        <position position="90"/>
    </location>
    <ligand>
        <name>substrate</name>
    </ligand>
</feature>
<keyword evidence="11" id="KW-0689">Ribosomal protein</keyword>
<dbReference type="GO" id="GO:0008776">
    <property type="term" value="F:acetate kinase activity"/>
    <property type="evidence" value="ECO:0007669"/>
    <property type="project" value="UniProtKB-EC"/>
</dbReference>
<keyword evidence="8 9" id="KW-0460">Magnesium</keyword>
<evidence type="ECO:0000256" key="6">
    <source>
        <dbReference type="ARBA" id="ARBA00022777"/>
    </source>
</evidence>
<evidence type="ECO:0000256" key="3">
    <source>
        <dbReference type="ARBA" id="ARBA00022679"/>
    </source>
</evidence>
<reference evidence="11" key="1">
    <citation type="submission" date="2023-06" db="EMBL/GenBank/DDBJ databases">
        <title>Phylogenetic Diversity of Rhizobium strains.</title>
        <authorList>
            <person name="Moura F.T."/>
            <person name="Helene L.C.F."/>
            <person name="Hungria M."/>
        </authorList>
    </citation>
    <scope>NUCLEOTIDE SEQUENCE</scope>
    <source>
        <strain evidence="11">CCGE526</strain>
    </source>
</reference>
<comment type="pathway">
    <text evidence="9">Metabolic intermediate biosynthesis; acetyl-CoA biosynthesis; acetyl-CoA from acetate: step 1/2.</text>
</comment>
<dbReference type="Pfam" id="PF00871">
    <property type="entry name" value="Acetate_kinase"/>
    <property type="match status" value="1"/>
</dbReference>
<dbReference type="HAMAP" id="MF_00020">
    <property type="entry name" value="Acetate_kinase"/>
    <property type="match status" value="1"/>
</dbReference>
<keyword evidence="4 9" id="KW-0479">Metal-binding</keyword>
<dbReference type="InterPro" id="IPR000890">
    <property type="entry name" value="Aliphatic_acid_kin_short-chain"/>
</dbReference>
<dbReference type="PANTHER" id="PTHR21060:SF21">
    <property type="entry name" value="ACETATE KINASE"/>
    <property type="match status" value="1"/>
</dbReference>
<evidence type="ECO:0000313" key="12">
    <source>
        <dbReference type="Proteomes" id="UP001172645"/>
    </source>
</evidence>
<comment type="catalytic activity">
    <reaction evidence="9">
        <text>acetate + ATP = acetyl phosphate + ADP</text>
        <dbReference type="Rhea" id="RHEA:11352"/>
        <dbReference type="ChEBI" id="CHEBI:22191"/>
        <dbReference type="ChEBI" id="CHEBI:30089"/>
        <dbReference type="ChEBI" id="CHEBI:30616"/>
        <dbReference type="ChEBI" id="CHEBI:456216"/>
        <dbReference type="EC" id="2.7.2.1"/>
    </reaction>
</comment>
<comment type="subunit">
    <text evidence="9">Homodimer.</text>
</comment>
<keyword evidence="2 9" id="KW-0963">Cytoplasm</keyword>
<comment type="function">
    <text evidence="9">Catalyzes the formation of acetyl phosphate from acetate and ATP. Can also catalyze the reverse reaction.</text>
</comment>
<evidence type="ECO:0000256" key="10">
    <source>
        <dbReference type="RuleBase" id="RU003835"/>
    </source>
</evidence>
<evidence type="ECO:0000313" key="11">
    <source>
        <dbReference type="EMBL" id="MDL2398956.1"/>
    </source>
</evidence>
<keyword evidence="11" id="KW-0687">Ribonucleoprotein</keyword>
<feature type="site" description="Transition state stabilizer" evidence="9">
    <location>
        <position position="178"/>
    </location>
</feature>
<dbReference type="SUPFAM" id="SSF53067">
    <property type="entry name" value="Actin-like ATPase domain"/>
    <property type="match status" value="2"/>
</dbReference>
<feature type="binding site" evidence="9">
    <location>
        <begin position="325"/>
        <end position="329"/>
    </location>
    <ligand>
        <name>ATP</name>
        <dbReference type="ChEBI" id="CHEBI:30616"/>
    </ligand>
</feature>
<organism evidence="11 12">
    <name type="scientific">Rhizobium mayense</name>
    <dbReference type="NCBI Taxonomy" id="1312184"/>
    <lineage>
        <taxon>Bacteria</taxon>
        <taxon>Pseudomonadati</taxon>
        <taxon>Pseudomonadota</taxon>
        <taxon>Alphaproteobacteria</taxon>
        <taxon>Hyphomicrobiales</taxon>
        <taxon>Rhizobiaceae</taxon>
        <taxon>Rhizobium/Agrobacterium group</taxon>
        <taxon>Rhizobium</taxon>
    </lineage>
</organism>
<evidence type="ECO:0000256" key="5">
    <source>
        <dbReference type="ARBA" id="ARBA00022741"/>
    </source>
</evidence>
<comment type="caution">
    <text evidence="11">The sequence shown here is derived from an EMBL/GenBank/DDBJ whole genome shotgun (WGS) entry which is preliminary data.</text>
</comment>
<feature type="binding site" evidence="9">
    <location>
        <position position="8"/>
    </location>
    <ligand>
        <name>Mg(2+)</name>
        <dbReference type="ChEBI" id="CHEBI:18420"/>
    </ligand>
</feature>
<sequence>MDTILVVNAGSSSLKFEIFAAAGSLTRQIKGKMDGIGTAPHLTIKGSGGDRLADEGYPSETVPDLPAAMRLVGQWLRERHEGQLIAVGHRVVHGGPDHMRPARIDENVVRQLERYTPLAPLHQPNNLAPIRVLLEHQPQLAQVACFDTAFHRGHDPMADHYAIPASYFDEGVRRYGFHGLSYEYVAGRLAEIAPGVGDGRVIVAHLGSGASMCALYQGRSVESTLGFTALDGLPMGTRCGQIDPGVLLYLLQQHGMSAAELQDLLYKESGLKGLSGISNDVRDLLASDNAGAALALDHFVYRIGLNAGLLAAALGGVDAFVFTAGVGENSPVMRARIAEKLRWLGASLDPRRNNAGELLVSNDDSKVAIYVVPTDEELMIAQHTLAVIAN</sequence>
<keyword evidence="5 9" id="KW-0547">Nucleotide-binding</keyword>
<dbReference type="RefSeq" id="WP_285867853.1">
    <property type="nucleotide sequence ID" value="NZ_JARFYM010000004.1"/>
</dbReference>
<comment type="similarity">
    <text evidence="1 9 10">Belongs to the acetokinase family.</text>
</comment>
<protein>
    <recommendedName>
        <fullName evidence="9">Acetate kinase</fullName>
        <ecNumber evidence="9">2.7.2.1</ecNumber>
    </recommendedName>
    <alternativeName>
        <fullName evidence="9">Acetokinase</fullName>
    </alternativeName>
</protein>
<dbReference type="InterPro" id="IPR043129">
    <property type="entry name" value="ATPase_NBD"/>
</dbReference>
<dbReference type="EMBL" id="JARFYM010000004">
    <property type="protein sequence ID" value="MDL2398956.1"/>
    <property type="molecule type" value="Genomic_DNA"/>
</dbReference>
<dbReference type="Proteomes" id="UP001172645">
    <property type="component" value="Unassembled WGS sequence"/>
</dbReference>
<evidence type="ECO:0000256" key="1">
    <source>
        <dbReference type="ARBA" id="ARBA00008748"/>
    </source>
</evidence>
<feature type="binding site" evidence="9">
    <location>
        <begin position="280"/>
        <end position="282"/>
    </location>
    <ligand>
        <name>ATP</name>
        <dbReference type="ChEBI" id="CHEBI:30616"/>
    </ligand>
</feature>
<keyword evidence="3 9" id="KW-0808">Transferase</keyword>
<dbReference type="PIRSF" id="PIRSF000722">
    <property type="entry name" value="Acetate_prop_kin"/>
    <property type="match status" value="1"/>
</dbReference>
<feature type="site" description="Transition state stabilizer" evidence="9">
    <location>
        <position position="238"/>
    </location>
</feature>
<keyword evidence="6 9" id="KW-0418">Kinase</keyword>
<accession>A0ABT7JRI5</accession>
<dbReference type="PROSITE" id="PS01076">
    <property type="entry name" value="ACETATE_KINASE_2"/>
    <property type="match status" value="1"/>
</dbReference>
<dbReference type="EC" id="2.7.2.1" evidence="9"/>
<evidence type="ECO:0000256" key="8">
    <source>
        <dbReference type="ARBA" id="ARBA00022842"/>
    </source>
</evidence>
<keyword evidence="7 9" id="KW-0067">ATP-binding</keyword>
<proteinExistence type="inferred from homology"/>
<feature type="active site" description="Proton donor/acceptor" evidence="9">
    <location>
        <position position="147"/>
    </location>
</feature>
<dbReference type="PANTHER" id="PTHR21060">
    <property type="entry name" value="ACETATE KINASE"/>
    <property type="match status" value="1"/>
</dbReference>
<feature type="binding site" evidence="9">
    <location>
        <position position="15"/>
    </location>
    <ligand>
        <name>ATP</name>
        <dbReference type="ChEBI" id="CHEBI:30616"/>
    </ligand>
</feature>
<comment type="subcellular location">
    <subcellularLocation>
        <location evidence="9">Cytoplasm</location>
    </subcellularLocation>
</comment>
<evidence type="ECO:0000256" key="7">
    <source>
        <dbReference type="ARBA" id="ARBA00022840"/>
    </source>
</evidence>
<comment type="cofactor">
    <cofactor evidence="9">
        <name>Mg(2+)</name>
        <dbReference type="ChEBI" id="CHEBI:18420"/>
    </cofactor>
    <cofactor evidence="9">
        <name>Mn(2+)</name>
        <dbReference type="ChEBI" id="CHEBI:29035"/>
    </cofactor>
    <text evidence="9">Mg(2+). Can also accept Mn(2+).</text>
</comment>
<dbReference type="InterPro" id="IPR004372">
    <property type="entry name" value="Ac/propionate_kinase"/>
</dbReference>
<gene>
    <name evidence="9" type="primary">ackA</name>
    <name evidence="11" type="ORF">PY649_08635</name>
</gene>
<keyword evidence="12" id="KW-1185">Reference proteome</keyword>
<evidence type="ECO:0000256" key="9">
    <source>
        <dbReference type="HAMAP-Rule" id="MF_00020"/>
    </source>
</evidence>
<evidence type="ECO:0000256" key="2">
    <source>
        <dbReference type="ARBA" id="ARBA00022490"/>
    </source>
</evidence>
<dbReference type="PROSITE" id="PS01075">
    <property type="entry name" value="ACETATE_KINASE_1"/>
    <property type="match status" value="1"/>
</dbReference>
<evidence type="ECO:0000256" key="4">
    <source>
        <dbReference type="ARBA" id="ARBA00022723"/>
    </source>
</evidence>
<name>A0ABT7JRI5_9HYPH</name>